<feature type="transmembrane region" description="Helical" evidence="7">
    <location>
        <begin position="166"/>
        <end position="184"/>
    </location>
</feature>
<dbReference type="AlphaFoldDB" id="A0A833JEI1"/>
<comment type="subcellular location">
    <subcellularLocation>
        <location evidence="1">Cell membrane</location>
        <topology evidence="1">Multi-pass membrane protein</topology>
    </subcellularLocation>
</comment>
<sequence length="382" mass="45137">MLSLNFFVEMSKRMLRHLHFKEFFKTMINFEITEVRQAWRAGVICVLAVIIDEFFLKTEFPGWILITALVCLQANFGATIIKAKQRLVGTVLGCALAYLIVYLFPNDFKIYIIIILLSIVFAIYNSVTTVQSYTYSIFFFTLALMMLYVTVHPDGISFAILRIEDVTLGALLGTLGSFFLWPNFAKKSFHSDLKNIIRDKDILFQYIIEWIEGKRTYDEVYNQKVLSATQNQGARNRIYEIYYEIGKRNFPSKEYEAFILCQERIHYSLLTVFNALRVGSLEKRMDSFLYVKEQMQKIQSYFNESVLRLPFTKENALELRINSLDYWNFQDVEVRITKDLYNSKGRKISFEEIKLRSLLERLFQEIKMMNIEINKLHEYYSK</sequence>
<gene>
    <name evidence="9" type="ORF">GCL57_00500</name>
</gene>
<evidence type="ECO:0000256" key="5">
    <source>
        <dbReference type="ARBA" id="ARBA00023136"/>
    </source>
</evidence>
<feature type="transmembrane region" description="Helical" evidence="7">
    <location>
        <begin position="134"/>
        <end position="151"/>
    </location>
</feature>
<feature type="domain" description="Integral membrane bound transporter" evidence="8">
    <location>
        <begin position="54"/>
        <end position="174"/>
    </location>
</feature>
<evidence type="ECO:0000256" key="4">
    <source>
        <dbReference type="ARBA" id="ARBA00022989"/>
    </source>
</evidence>
<dbReference type="Proteomes" id="UP000442694">
    <property type="component" value="Unassembled WGS sequence"/>
</dbReference>
<dbReference type="PANTHER" id="PTHR30509">
    <property type="entry name" value="P-HYDROXYBENZOIC ACID EFFLUX PUMP SUBUNIT-RELATED"/>
    <property type="match status" value="1"/>
</dbReference>
<dbReference type="RefSeq" id="WP_152211298.1">
    <property type="nucleotide sequence ID" value="NZ_WFLN01000004.1"/>
</dbReference>
<dbReference type="PANTHER" id="PTHR30509:SF9">
    <property type="entry name" value="MULTIDRUG RESISTANCE PROTEIN MDTO"/>
    <property type="match status" value="1"/>
</dbReference>
<proteinExistence type="inferred from homology"/>
<keyword evidence="2" id="KW-1003">Cell membrane</keyword>
<evidence type="ECO:0000256" key="2">
    <source>
        <dbReference type="ARBA" id="ARBA00022475"/>
    </source>
</evidence>
<feature type="transmembrane region" description="Helical" evidence="7">
    <location>
        <begin position="62"/>
        <end position="80"/>
    </location>
</feature>
<reference evidence="9 10" key="1">
    <citation type="submission" date="2019-10" db="EMBL/GenBank/DDBJ databases">
        <title>New genus of Silvanigrellaceae.</title>
        <authorList>
            <person name="Pitt A."/>
            <person name="Hahn M.W."/>
        </authorList>
    </citation>
    <scope>NUCLEOTIDE SEQUENCE [LARGE SCALE GENOMIC DNA]</scope>
    <source>
        <strain evidence="9 10">33A1-SZDP</strain>
    </source>
</reference>
<dbReference type="InterPro" id="IPR049453">
    <property type="entry name" value="Memb_transporter_dom"/>
</dbReference>
<keyword evidence="10" id="KW-1185">Reference proteome</keyword>
<feature type="transmembrane region" description="Helical" evidence="7">
    <location>
        <begin position="87"/>
        <end position="104"/>
    </location>
</feature>
<name>A0A833JEI1_9BACT</name>
<comment type="similarity">
    <text evidence="6">Belongs to the YccS/YhfK family.</text>
</comment>
<keyword evidence="4 7" id="KW-1133">Transmembrane helix</keyword>
<dbReference type="EMBL" id="WFLN01000004">
    <property type="protein sequence ID" value="KAB8033210.1"/>
    <property type="molecule type" value="Genomic_DNA"/>
</dbReference>
<evidence type="ECO:0000313" key="10">
    <source>
        <dbReference type="Proteomes" id="UP000442694"/>
    </source>
</evidence>
<dbReference type="Pfam" id="PF13515">
    <property type="entry name" value="FUSC_2"/>
    <property type="match status" value="1"/>
</dbReference>
<accession>A0A833JEI1</accession>
<feature type="transmembrane region" description="Helical" evidence="7">
    <location>
        <begin position="110"/>
        <end position="127"/>
    </location>
</feature>
<evidence type="ECO:0000256" key="1">
    <source>
        <dbReference type="ARBA" id="ARBA00004651"/>
    </source>
</evidence>
<protein>
    <recommendedName>
        <fullName evidence="8">Integral membrane bound transporter domain-containing protein</fullName>
    </recommendedName>
</protein>
<evidence type="ECO:0000313" key="9">
    <source>
        <dbReference type="EMBL" id="KAB8033210.1"/>
    </source>
</evidence>
<keyword evidence="5 7" id="KW-0472">Membrane</keyword>
<evidence type="ECO:0000259" key="8">
    <source>
        <dbReference type="Pfam" id="PF13515"/>
    </source>
</evidence>
<dbReference type="GO" id="GO:0005886">
    <property type="term" value="C:plasma membrane"/>
    <property type="evidence" value="ECO:0007669"/>
    <property type="project" value="UniProtKB-SubCell"/>
</dbReference>
<evidence type="ECO:0000256" key="3">
    <source>
        <dbReference type="ARBA" id="ARBA00022692"/>
    </source>
</evidence>
<evidence type="ECO:0000256" key="6">
    <source>
        <dbReference type="ARBA" id="ARBA00043993"/>
    </source>
</evidence>
<comment type="caution">
    <text evidence="9">The sequence shown here is derived from an EMBL/GenBank/DDBJ whole genome shotgun (WGS) entry which is preliminary data.</text>
</comment>
<evidence type="ECO:0000256" key="7">
    <source>
        <dbReference type="SAM" id="Phobius"/>
    </source>
</evidence>
<organism evidence="9 10">
    <name type="scientific">Fluviispira multicolorata</name>
    <dbReference type="NCBI Taxonomy" id="2654512"/>
    <lineage>
        <taxon>Bacteria</taxon>
        <taxon>Pseudomonadati</taxon>
        <taxon>Bdellovibrionota</taxon>
        <taxon>Oligoflexia</taxon>
        <taxon>Silvanigrellales</taxon>
        <taxon>Silvanigrellaceae</taxon>
        <taxon>Fluviispira</taxon>
    </lineage>
</organism>
<keyword evidence="3 7" id="KW-0812">Transmembrane</keyword>